<gene>
    <name evidence="10" type="ORF">SNE40_007669</name>
</gene>
<protein>
    <recommendedName>
        <fullName evidence="7">Large ribosomal subunit protein mL52</fullName>
    </recommendedName>
    <alternativeName>
        <fullName evidence="8">39S ribosomal protein L52, mitochondrial</fullName>
    </alternativeName>
</protein>
<evidence type="ECO:0000256" key="9">
    <source>
        <dbReference type="SAM" id="MobiDB-lite"/>
    </source>
</evidence>
<reference evidence="10 11" key="1">
    <citation type="submission" date="2024-01" db="EMBL/GenBank/DDBJ databases">
        <title>The genome of the rayed Mediterranean limpet Patella caerulea (Linnaeus, 1758).</title>
        <authorList>
            <person name="Anh-Thu Weber A."/>
            <person name="Halstead-Nussloch G."/>
        </authorList>
    </citation>
    <scope>NUCLEOTIDE SEQUENCE [LARGE SCALE GENOMIC DNA]</scope>
    <source>
        <strain evidence="10">AATW-2023a</strain>
        <tissue evidence="10">Whole specimen</tissue>
    </source>
</reference>
<sequence>MAAHTRLLAKLLTRNGTTFNCVLRSVHTSQCLTAGYKRRLQKGEAANKTRYGPLTDLPDYTYLDGRPTPLTLGQKKRKEDRINVAKRVVELVQEIQFAKENHKNRTLQQEKERQEKLSRKLKPKVGS</sequence>
<keyword evidence="3" id="KW-0809">Transit peptide</keyword>
<feature type="compositionally biased region" description="Basic and acidic residues" evidence="9">
    <location>
        <begin position="103"/>
        <end position="118"/>
    </location>
</feature>
<dbReference type="AlphaFoldDB" id="A0AAN8JU66"/>
<dbReference type="PANTHER" id="PTHR34090:SF1">
    <property type="entry name" value="LARGE RIBOSOMAL SUBUNIT PROTEIN ML52"/>
    <property type="match status" value="1"/>
</dbReference>
<proteinExistence type="inferred from homology"/>
<comment type="similarity">
    <text evidence="2">Belongs to the mitochondrion-specific ribosomal protein mL52 family.</text>
</comment>
<dbReference type="EMBL" id="JAZGQO010000006">
    <property type="protein sequence ID" value="KAK6185432.1"/>
    <property type="molecule type" value="Genomic_DNA"/>
</dbReference>
<keyword evidence="4" id="KW-0689">Ribosomal protein</keyword>
<evidence type="ECO:0000313" key="11">
    <source>
        <dbReference type="Proteomes" id="UP001347796"/>
    </source>
</evidence>
<dbReference type="GO" id="GO:0032543">
    <property type="term" value="P:mitochondrial translation"/>
    <property type="evidence" value="ECO:0007669"/>
    <property type="project" value="InterPro"/>
</dbReference>
<dbReference type="InterPro" id="IPR034596">
    <property type="entry name" value="Ribosomal_mL52"/>
</dbReference>
<name>A0AAN8JU66_PATCE</name>
<keyword evidence="6" id="KW-0687">Ribonucleoprotein</keyword>
<evidence type="ECO:0000256" key="3">
    <source>
        <dbReference type="ARBA" id="ARBA00022946"/>
    </source>
</evidence>
<comment type="caution">
    <text evidence="10">The sequence shown here is derived from an EMBL/GenBank/DDBJ whole genome shotgun (WGS) entry which is preliminary data.</text>
</comment>
<evidence type="ECO:0000256" key="7">
    <source>
        <dbReference type="ARBA" id="ARBA00035181"/>
    </source>
</evidence>
<evidence type="ECO:0000256" key="2">
    <source>
        <dbReference type="ARBA" id="ARBA00007232"/>
    </source>
</evidence>
<dbReference type="Pfam" id="PF18699">
    <property type="entry name" value="MRPL52"/>
    <property type="match status" value="1"/>
</dbReference>
<accession>A0AAN8JU66</accession>
<dbReference type="GO" id="GO:0003735">
    <property type="term" value="F:structural constituent of ribosome"/>
    <property type="evidence" value="ECO:0007669"/>
    <property type="project" value="InterPro"/>
</dbReference>
<dbReference type="GO" id="GO:0005762">
    <property type="term" value="C:mitochondrial large ribosomal subunit"/>
    <property type="evidence" value="ECO:0007669"/>
    <property type="project" value="InterPro"/>
</dbReference>
<keyword evidence="11" id="KW-1185">Reference proteome</keyword>
<comment type="subcellular location">
    <subcellularLocation>
        <location evidence="1">Mitochondrion</location>
    </subcellularLocation>
</comment>
<feature type="region of interest" description="Disordered" evidence="9">
    <location>
        <begin position="103"/>
        <end position="127"/>
    </location>
</feature>
<dbReference type="PANTHER" id="PTHR34090">
    <property type="entry name" value="39S RIBOSOMAL PROTEIN L52, MITOCHONDRIAL"/>
    <property type="match status" value="1"/>
</dbReference>
<dbReference type="Proteomes" id="UP001347796">
    <property type="component" value="Unassembled WGS sequence"/>
</dbReference>
<evidence type="ECO:0000313" key="10">
    <source>
        <dbReference type="EMBL" id="KAK6185432.1"/>
    </source>
</evidence>
<evidence type="ECO:0000256" key="5">
    <source>
        <dbReference type="ARBA" id="ARBA00023128"/>
    </source>
</evidence>
<evidence type="ECO:0000256" key="8">
    <source>
        <dbReference type="ARBA" id="ARBA00035425"/>
    </source>
</evidence>
<evidence type="ECO:0000256" key="6">
    <source>
        <dbReference type="ARBA" id="ARBA00023274"/>
    </source>
</evidence>
<organism evidence="10 11">
    <name type="scientific">Patella caerulea</name>
    <name type="common">Rayed Mediterranean limpet</name>
    <dbReference type="NCBI Taxonomy" id="87958"/>
    <lineage>
        <taxon>Eukaryota</taxon>
        <taxon>Metazoa</taxon>
        <taxon>Spiralia</taxon>
        <taxon>Lophotrochozoa</taxon>
        <taxon>Mollusca</taxon>
        <taxon>Gastropoda</taxon>
        <taxon>Patellogastropoda</taxon>
        <taxon>Patelloidea</taxon>
        <taxon>Patellidae</taxon>
        <taxon>Patella</taxon>
    </lineage>
</organism>
<evidence type="ECO:0000256" key="4">
    <source>
        <dbReference type="ARBA" id="ARBA00022980"/>
    </source>
</evidence>
<evidence type="ECO:0000256" key="1">
    <source>
        <dbReference type="ARBA" id="ARBA00004173"/>
    </source>
</evidence>
<keyword evidence="5" id="KW-0496">Mitochondrion</keyword>